<sequence>SVDEIHFRHCMLCEFKKGSTVKNAVKNICQVYGKDVSSVRKCQRWFSKFRNGVLDLSDKPVFSLKT</sequence>
<reference evidence="2 3" key="1">
    <citation type="submission" date="2015-07" db="EMBL/GenBank/DDBJ databases">
        <title>The genome of Habropoda laboriosa.</title>
        <authorList>
            <person name="Pan H."/>
            <person name="Kapheim K."/>
        </authorList>
    </citation>
    <scope>NUCLEOTIDE SEQUENCE [LARGE SCALE GENOMIC DNA]</scope>
    <source>
        <strain evidence="2">0110345459</strain>
    </source>
</reference>
<evidence type="ECO:0000313" key="3">
    <source>
        <dbReference type="Proteomes" id="UP000053825"/>
    </source>
</evidence>
<keyword evidence="3" id="KW-1185">Reference proteome</keyword>
<gene>
    <name evidence="2" type="ORF">WH47_08193</name>
</gene>
<dbReference type="Proteomes" id="UP000053825">
    <property type="component" value="Unassembled WGS sequence"/>
</dbReference>
<dbReference type="InterPro" id="IPR041426">
    <property type="entry name" value="Mos1_HTH"/>
</dbReference>
<dbReference type="Gene3D" id="1.10.10.1450">
    <property type="match status" value="1"/>
</dbReference>
<feature type="domain" description="Mos1 transposase HTH" evidence="1">
    <location>
        <begin position="5"/>
        <end position="52"/>
    </location>
</feature>
<dbReference type="Pfam" id="PF17906">
    <property type="entry name" value="HTH_48"/>
    <property type="match status" value="1"/>
</dbReference>
<dbReference type="EMBL" id="KQ414596">
    <property type="protein sequence ID" value="KOC69932.1"/>
    <property type="molecule type" value="Genomic_DNA"/>
</dbReference>
<organism evidence="2 3">
    <name type="scientific">Habropoda laboriosa</name>
    <dbReference type="NCBI Taxonomy" id="597456"/>
    <lineage>
        <taxon>Eukaryota</taxon>
        <taxon>Metazoa</taxon>
        <taxon>Ecdysozoa</taxon>
        <taxon>Arthropoda</taxon>
        <taxon>Hexapoda</taxon>
        <taxon>Insecta</taxon>
        <taxon>Pterygota</taxon>
        <taxon>Neoptera</taxon>
        <taxon>Endopterygota</taxon>
        <taxon>Hymenoptera</taxon>
        <taxon>Apocrita</taxon>
        <taxon>Aculeata</taxon>
        <taxon>Apoidea</taxon>
        <taxon>Anthophila</taxon>
        <taxon>Apidae</taxon>
        <taxon>Habropoda</taxon>
    </lineage>
</organism>
<feature type="non-terminal residue" evidence="2">
    <location>
        <position position="1"/>
    </location>
</feature>
<name>A0A0L7RG50_9HYME</name>
<accession>A0A0L7RG50</accession>
<evidence type="ECO:0000259" key="1">
    <source>
        <dbReference type="Pfam" id="PF17906"/>
    </source>
</evidence>
<evidence type="ECO:0000313" key="2">
    <source>
        <dbReference type="EMBL" id="KOC69932.1"/>
    </source>
</evidence>
<protein>
    <recommendedName>
        <fullName evidence="1">Mos1 transposase HTH domain-containing protein</fullName>
    </recommendedName>
</protein>
<proteinExistence type="predicted"/>
<dbReference type="AlphaFoldDB" id="A0A0L7RG50"/>